<evidence type="ECO:0000256" key="1">
    <source>
        <dbReference type="SAM" id="SignalP"/>
    </source>
</evidence>
<keyword evidence="3" id="KW-1185">Reference proteome</keyword>
<sequence length="242" mass="25589">MMVCAVAALALPSAVLAFSTRFDMPGKDLASRNEIAGVSPAAMTSRLAHSLSPASGTPGRGLFPFTPAGLATRIDRSVTVAIRVNEAAARTIIVRGIPPQASNAKAAASHLAPTINVSLARGLGGFSLPTPPGTSTYRLPPDPRRIDGPDLSAFAANDHGGPAESRLSPRLLVDERERPGRAPRTLEGVGEQTVDLGGSYRVTRNFDVTAGLRYQQDRDRLKPTYDGKANDQSVFVGTQFRF</sequence>
<gene>
    <name evidence="2" type="ORF">GTZ99_13995</name>
</gene>
<comment type="caution">
    <text evidence="2">The sequence shown here is derived from an EMBL/GenBank/DDBJ whole genome shotgun (WGS) entry which is preliminary data.</text>
</comment>
<evidence type="ECO:0000313" key="3">
    <source>
        <dbReference type="Proteomes" id="UP000753724"/>
    </source>
</evidence>
<protein>
    <submittedName>
        <fullName evidence="2">Uncharacterized protein</fullName>
    </submittedName>
</protein>
<proteinExistence type="predicted"/>
<evidence type="ECO:0000313" key="2">
    <source>
        <dbReference type="EMBL" id="NBC37663.1"/>
    </source>
</evidence>
<feature type="chain" id="PRO_5045184885" evidence="1">
    <location>
        <begin position="18"/>
        <end position="242"/>
    </location>
</feature>
<name>A0ABW9XGI1_9SPHN</name>
<dbReference type="Proteomes" id="UP000753724">
    <property type="component" value="Unassembled WGS sequence"/>
</dbReference>
<reference evidence="3" key="1">
    <citation type="submission" date="2020-01" db="EMBL/GenBank/DDBJ databases">
        <title>Sphingomonas sp. strain CSW-10.</title>
        <authorList>
            <person name="Chen W.-M."/>
        </authorList>
    </citation>
    <scope>NUCLEOTIDE SEQUENCE [LARGE SCALE GENOMIC DNA]</scope>
    <source>
        <strain evidence="3">FSY-8</strain>
    </source>
</reference>
<accession>A0ABW9XGI1</accession>
<dbReference type="RefSeq" id="WP_161719889.1">
    <property type="nucleotide sequence ID" value="NZ_JAAAPO010000005.1"/>
</dbReference>
<dbReference type="EMBL" id="JAAAPO010000005">
    <property type="protein sequence ID" value="NBC37663.1"/>
    <property type="molecule type" value="Genomic_DNA"/>
</dbReference>
<organism evidence="2 3">
    <name type="scientific">Novosphingobium ovatum</name>
    <dbReference type="NCBI Taxonomy" id="1908523"/>
    <lineage>
        <taxon>Bacteria</taxon>
        <taxon>Pseudomonadati</taxon>
        <taxon>Pseudomonadota</taxon>
        <taxon>Alphaproteobacteria</taxon>
        <taxon>Sphingomonadales</taxon>
        <taxon>Sphingomonadaceae</taxon>
        <taxon>Novosphingobium</taxon>
    </lineage>
</organism>
<keyword evidence="1" id="KW-0732">Signal</keyword>
<feature type="signal peptide" evidence="1">
    <location>
        <begin position="1"/>
        <end position="17"/>
    </location>
</feature>